<dbReference type="EMBL" id="FNSV01000004">
    <property type="protein sequence ID" value="SEB33228.1"/>
    <property type="molecule type" value="Genomic_DNA"/>
</dbReference>
<reference evidence="3" key="1">
    <citation type="submission" date="2016-10" db="EMBL/GenBank/DDBJ databases">
        <authorList>
            <person name="Varghese N."/>
            <person name="Submissions S."/>
        </authorList>
    </citation>
    <scope>NUCLEOTIDE SEQUENCE [LARGE SCALE GENOMIC DNA]</scope>
    <source>
        <strain evidence="3">DSM 44498</strain>
    </source>
</reference>
<accession>A0A1H4IIS1</accession>
<keyword evidence="3" id="KW-1185">Reference proteome</keyword>
<dbReference type="AlphaFoldDB" id="A0A1H4IIS1"/>
<dbReference type="OrthoDB" id="4564819at2"/>
<evidence type="ECO:0000256" key="1">
    <source>
        <dbReference type="SAM" id="MobiDB-lite"/>
    </source>
</evidence>
<feature type="region of interest" description="Disordered" evidence="1">
    <location>
        <begin position="49"/>
        <end position="72"/>
    </location>
</feature>
<dbReference type="Proteomes" id="UP000183561">
    <property type="component" value="Unassembled WGS sequence"/>
</dbReference>
<dbReference type="RefSeq" id="WP_072949100.1">
    <property type="nucleotide sequence ID" value="NZ_FNSV01000004.1"/>
</dbReference>
<feature type="compositionally biased region" description="Basic and acidic residues" evidence="1">
    <location>
        <begin position="52"/>
        <end position="63"/>
    </location>
</feature>
<gene>
    <name evidence="2" type="ORF">SAMN04490239_0679</name>
</gene>
<evidence type="ECO:0000313" key="2">
    <source>
        <dbReference type="EMBL" id="SEB33228.1"/>
    </source>
</evidence>
<name>A0A1H4IIS1_9NOCA</name>
<protein>
    <recommendedName>
        <fullName evidence="4">DUF3263 domain-containing protein</fullName>
    </recommendedName>
</protein>
<organism evidence="2 3">
    <name type="scientific">Rhodococcus koreensis</name>
    <dbReference type="NCBI Taxonomy" id="99653"/>
    <lineage>
        <taxon>Bacteria</taxon>
        <taxon>Bacillati</taxon>
        <taxon>Actinomycetota</taxon>
        <taxon>Actinomycetes</taxon>
        <taxon>Mycobacteriales</taxon>
        <taxon>Nocardiaceae</taxon>
        <taxon>Rhodococcus</taxon>
    </lineage>
</organism>
<evidence type="ECO:0000313" key="3">
    <source>
        <dbReference type="Proteomes" id="UP000183561"/>
    </source>
</evidence>
<evidence type="ECO:0008006" key="4">
    <source>
        <dbReference type="Google" id="ProtNLM"/>
    </source>
</evidence>
<sequence length="72" mass="8488">MDRYHHAIEEFHRQWEPYGGPSPEAVFTEFGLTVNQFYARHRALTRGRRRRADLDRTCADDAARNGQSDPQR</sequence>
<proteinExistence type="predicted"/>